<dbReference type="GO" id="GO:0005886">
    <property type="term" value="C:plasma membrane"/>
    <property type="evidence" value="ECO:0007669"/>
    <property type="project" value="UniProtKB-SubCell"/>
</dbReference>
<name>I4EXV6_MODI5</name>
<evidence type="ECO:0000256" key="6">
    <source>
        <dbReference type="SAM" id="MobiDB-lite"/>
    </source>
</evidence>
<keyword evidence="10" id="KW-1185">Reference proteome</keyword>
<comment type="subcellular location">
    <subcellularLocation>
        <location evidence="1">Cell membrane</location>
        <topology evidence="1">Multi-pass membrane protein</topology>
    </subcellularLocation>
</comment>
<dbReference type="eggNOG" id="ENOG5031Q26">
    <property type="taxonomic scope" value="Bacteria"/>
</dbReference>
<evidence type="ECO:0000256" key="3">
    <source>
        <dbReference type="ARBA" id="ARBA00022692"/>
    </source>
</evidence>
<dbReference type="OMA" id="LAMFEFF"/>
<feature type="domain" description="Cardiolipin synthase N-terminal" evidence="8">
    <location>
        <begin position="57"/>
        <end position="101"/>
    </location>
</feature>
<proteinExistence type="predicted"/>
<keyword evidence="5 7" id="KW-0472">Membrane</keyword>
<organism evidence="9 10">
    <name type="scientific">Modestobacter italicus (strain DSM 44449 / CECT 9708 / BC 501)</name>
    <dbReference type="NCBI Taxonomy" id="2732864"/>
    <lineage>
        <taxon>Bacteria</taxon>
        <taxon>Bacillati</taxon>
        <taxon>Actinomycetota</taxon>
        <taxon>Actinomycetes</taxon>
        <taxon>Geodermatophilales</taxon>
        <taxon>Geodermatophilaceae</taxon>
        <taxon>Modestobacter</taxon>
    </lineage>
</organism>
<dbReference type="HOGENOM" id="CLU_126480_0_0_11"/>
<evidence type="ECO:0000256" key="2">
    <source>
        <dbReference type="ARBA" id="ARBA00022475"/>
    </source>
</evidence>
<evidence type="ECO:0000259" key="8">
    <source>
        <dbReference type="Pfam" id="PF13396"/>
    </source>
</evidence>
<dbReference type="Pfam" id="PF13396">
    <property type="entry name" value="PLDc_N"/>
    <property type="match status" value="1"/>
</dbReference>
<keyword evidence="4 7" id="KW-1133">Transmembrane helix</keyword>
<dbReference type="KEGG" id="mmar:MODMU_2790"/>
<dbReference type="EMBL" id="FO203431">
    <property type="protein sequence ID" value="CCH88219.1"/>
    <property type="molecule type" value="Genomic_DNA"/>
</dbReference>
<evidence type="ECO:0000256" key="7">
    <source>
        <dbReference type="SAM" id="Phobius"/>
    </source>
</evidence>
<reference evidence="9 10" key="1">
    <citation type="journal article" date="2012" name="J. Bacteriol.">
        <title>Genome Sequence of Radiation-Resistant Modestobacter marinus Strain BC501, a Representative Actinobacterium That Thrives on Calcareous Stone Surfaces.</title>
        <authorList>
            <person name="Normand P."/>
            <person name="Gury J."/>
            <person name="Pujic P."/>
            <person name="Chouaia B."/>
            <person name="Crotti E."/>
            <person name="Brusetti L."/>
            <person name="Daffonchio D."/>
            <person name="Vacherie B."/>
            <person name="Barbe V."/>
            <person name="Medigue C."/>
            <person name="Calteau A."/>
            <person name="Ghodhbane-Gtari F."/>
            <person name="Essoussi I."/>
            <person name="Nouioui I."/>
            <person name="Abbassi-Ghozzi I."/>
            <person name="Gtari M."/>
        </authorList>
    </citation>
    <scope>NUCLEOTIDE SEQUENCE [LARGE SCALE GENOMIC DNA]</scope>
    <source>
        <strain evidence="10">BC 501</strain>
    </source>
</reference>
<gene>
    <name evidence="9" type="ordered locus">MODMU_2790</name>
</gene>
<dbReference type="OrthoDB" id="7596142at2"/>
<evidence type="ECO:0000313" key="9">
    <source>
        <dbReference type="EMBL" id="CCH88219.1"/>
    </source>
</evidence>
<sequence>MTLPRRRSPPGDEGQPTAAADDDGDPTWRYAMALAATEDYPLLDVMWSMIVFFGLLLFFWLLFVVFDDLFKRRDIGGWGKTLWTVVVILLPYLGVFTYLIVEGRDIVGRRAQEAAEAQQQLEDRMRRISAQAPAGGTGEIQRGKQLLDEGTITADEFDAIKRRALV</sequence>
<feature type="transmembrane region" description="Helical" evidence="7">
    <location>
        <begin position="45"/>
        <end position="70"/>
    </location>
</feature>
<accession>I4EXV6</accession>
<protein>
    <recommendedName>
        <fullName evidence="8">Cardiolipin synthase N-terminal domain-containing protein</fullName>
    </recommendedName>
</protein>
<evidence type="ECO:0000313" key="10">
    <source>
        <dbReference type="Proteomes" id="UP000006461"/>
    </source>
</evidence>
<evidence type="ECO:0000256" key="1">
    <source>
        <dbReference type="ARBA" id="ARBA00004651"/>
    </source>
</evidence>
<keyword evidence="2" id="KW-1003">Cell membrane</keyword>
<dbReference type="AlphaFoldDB" id="I4EXV6"/>
<feature type="transmembrane region" description="Helical" evidence="7">
    <location>
        <begin position="82"/>
        <end position="101"/>
    </location>
</feature>
<dbReference type="InterPro" id="IPR027379">
    <property type="entry name" value="CLS_N"/>
</dbReference>
<feature type="region of interest" description="Disordered" evidence="6">
    <location>
        <begin position="1"/>
        <end position="24"/>
    </location>
</feature>
<evidence type="ECO:0000256" key="5">
    <source>
        <dbReference type="ARBA" id="ARBA00023136"/>
    </source>
</evidence>
<dbReference type="Proteomes" id="UP000006461">
    <property type="component" value="Chromosome"/>
</dbReference>
<dbReference type="STRING" id="477641.MODMU_2790"/>
<keyword evidence="3 7" id="KW-0812">Transmembrane</keyword>
<evidence type="ECO:0000256" key="4">
    <source>
        <dbReference type="ARBA" id="ARBA00022989"/>
    </source>
</evidence>